<name>A0A849A711_9ACTN</name>
<evidence type="ECO:0000313" key="2">
    <source>
        <dbReference type="Proteomes" id="UP000562984"/>
    </source>
</evidence>
<reference evidence="1 2" key="1">
    <citation type="submission" date="2020-05" db="EMBL/GenBank/DDBJ databases">
        <title>Nakamurella sp. DB0629 isolated from air conditioner.</title>
        <authorList>
            <person name="Kim D.H."/>
            <person name="Kim D.-U."/>
        </authorList>
    </citation>
    <scope>NUCLEOTIDE SEQUENCE [LARGE SCALE GENOMIC DNA]</scope>
    <source>
        <strain evidence="1 2">DB0629</strain>
    </source>
</reference>
<dbReference type="InterPro" id="IPR010148">
    <property type="entry name" value="CRISPR-assoc_prot_CT1975"/>
</dbReference>
<keyword evidence="2" id="KW-1185">Reference proteome</keyword>
<dbReference type="Pfam" id="PF09344">
    <property type="entry name" value="Cas_CT1975"/>
    <property type="match status" value="1"/>
</dbReference>
<proteinExistence type="predicted"/>
<dbReference type="NCBIfam" id="TIGR01869">
    <property type="entry name" value="casC_Cse4"/>
    <property type="match status" value="1"/>
</dbReference>
<accession>A0A849A711</accession>
<evidence type="ECO:0000313" key="1">
    <source>
        <dbReference type="EMBL" id="NNG35426.1"/>
    </source>
</evidence>
<sequence length="392" mass="40844">MTTFVDVHVLQSVPPSCINRDDTGSPKTAVYGGVRRARVSSQAWKRATRKDFENTLNIAELGVRTLRVVELVTDKLKNSRVESDDALALAQAVVEATGLKLSKNSKPGKPVTNYLVLVSQQQASTLADLAASALQDAGGDVKTAVESIGKNKKGAKAALDGTNSIDLALFGRMVADDTDLNVDAACQVAHAISVHASETEFDYFTAVDDLKGGQSDDDEPADAGAGMIGTVEFTSSTLYRYATINVDELVESLGDRDMADRAISAFIRSFTRSMPTGKANTFANHTLPDAIVVTIRDDHPLSLVGGFESPVLAKGSGGFMAPAAEAMRAQAEALDKAYGSSLSNGGERPVWTIGVGAAASALTGWGTPMSFAELPEAAAAAAVGMVAEAAAS</sequence>
<organism evidence="1 2">
    <name type="scientific">Nakamurella aerolata</name>
    <dbReference type="NCBI Taxonomy" id="1656892"/>
    <lineage>
        <taxon>Bacteria</taxon>
        <taxon>Bacillati</taxon>
        <taxon>Actinomycetota</taxon>
        <taxon>Actinomycetes</taxon>
        <taxon>Nakamurellales</taxon>
        <taxon>Nakamurellaceae</taxon>
        <taxon>Nakamurella</taxon>
    </lineage>
</organism>
<dbReference type="AlphaFoldDB" id="A0A849A711"/>
<dbReference type="RefSeq" id="WP_171199119.1">
    <property type="nucleotide sequence ID" value="NZ_JABEND010000003.1"/>
</dbReference>
<dbReference type="EMBL" id="JABEND010000003">
    <property type="protein sequence ID" value="NNG35426.1"/>
    <property type="molecule type" value="Genomic_DNA"/>
</dbReference>
<comment type="caution">
    <text evidence="1">The sequence shown here is derived from an EMBL/GenBank/DDBJ whole genome shotgun (WGS) entry which is preliminary data.</text>
</comment>
<gene>
    <name evidence="1" type="primary">cas7e</name>
    <name evidence="1" type="ORF">HKD39_06825</name>
</gene>
<dbReference type="Proteomes" id="UP000562984">
    <property type="component" value="Unassembled WGS sequence"/>
</dbReference>
<protein>
    <submittedName>
        <fullName evidence="1">Type I-E CRISPR-associated protein Cas7/Cse4/CasC</fullName>
    </submittedName>
</protein>